<name>A0ABX0JKH1_9BACL</name>
<evidence type="ECO:0008006" key="3">
    <source>
        <dbReference type="Google" id="ProtNLM"/>
    </source>
</evidence>
<dbReference type="Proteomes" id="UP001165962">
    <property type="component" value="Unassembled WGS sequence"/>
</dbReference>
<proteinExistence type="predicted"/>
<sequence length="78" mass="8908">MAVSKKELSDLVEKLSDKDVPLVADLIYRLISHPLDSNIPYDDEPLTDNDIKAIEKARLEFKNGLTINLKDIEDELRN</sequence>
<comment type="caution">
    <text evidence="1">The sequence shown here is derived from an EMBL/GenBank/DDBJ whole genome shotgun (WGS) entry which is preliminary data.</text>
</comment>
<dbReference type="RefSeq" id="WP_166158847.1">
    <property type="nucleotide sequence ID" value="NZ_JAAOIW010000062.1"/>
</dbReference>
<dbReference type="EMBL" id="JAAOIW010000062">
    <property type="protein sequence ID" value="NHN35652.1"/>
    <property type="molecule type" value="Genomic_DNA"/>
</dbReference>
<gene>
    <name evidence="1" type="ORF">G9U52_38970</name>
</gene>
<reference evidence="1" key="1">
    <citation type="submission" date="2020-03" db="EMBL/GenBank/DDBJ databases">
        <title>Draft sequencing of Paenibacilllus sp. S3N08.</title>
        <authorList>
            <person name="Kim D.-U."/>
        </authorList>
    </citation>
    <scope>NUCLEOTIDE SEQUENCE</scope>
    <source>
        <strain evidence="1">S3N08</strain>
    </source>
</reference>
<organism evidence="1 2">
    <name type="scientific">Paenibacillus agricola</name>
    <dbReference type="NCBI Taxonomy" id="2716264"/>
    <lineage>
        <taxon>Bacteria</taxon>
        <taxon>Bacillati</taxon>
        <taxon>Bacillota</taxon>
        <taxon>Bacilli</taxon>
        <taxon>Bacillales</taxon>
        <taxon>Paenibacillaceae</taxon>
        <taxon>Paenibacillus</taxon>
    </lineage>
</organism>
<evidence type="ECO:0000313" key="1">
    <source>
        <dbReference type="EMBL" id="NHN35652.1"/>
    </source>
</evidence>
<evidence type="ECO:0000313" key="2">
    <source>
        <dbReference type="Proteomes" id="UP001165962"/>
    </source>
</evidence>
<accession>A0ABX0JKH1</accession>
<keyword evidence="2" id="KW-1185">Reference proteome</keyword>
<protein>
    <recommendedName>
        <fullName evidence="3">Addiction module component</fullName>
    </recommendedName>
</protein>